<sequence>MTERAPESPPPTPRTTTVAPPPDVAPQGEACLATTAQPAIQQGSSGPAVVKAQCYLNLALSGAPIPEDGDFGPVTDDSVRRFQGCAGLTVDGLVGPQTWPELVFWADAGPVC</sequence>
<evidence type="ECO:0000313" key="4">
    <source>
        <dbReference type="Proteomes" id="UP001183414"/>
    </source>
</evidence>
<evidence type="ECO:0000259" key="2">
    <source>
        <dbReference type="Pfam" id="PF01471"/>
    </source>
</evidence>
<reference evidence="4" key="1">
    <citation type="submission" date="2023-07" db="EMBL/GenBank/DDBJ databases">
        <title>30 novel species of actinomycetes from the DSMZ collection.</title>
        <authorList>
            <person name="Nouioui I."/>
        </authorList>
    </citation>
    <scope>NUCLEOTIDE SEQUENCE [LARGE SCALE GENOMIC DNA]</scope>
    <source>
        <strain evidence="4">DSM 42041</strain>
    </source>
</reference>
<evidence type="ECO:0000313" key="3">
    <source>
        <dbReference type="EMBL" id="MDT0378170.1"/>
    </source>
</evidence>
<dbReference type="Proteomes" id="UP001183414">
    <property type="component" value="Unassembled WGS sequence"/>
</dbReference>
<feature type="domain" description="Peptidoglycan binding-like" evidence="2">
    <location>
        <begin position="45"/>
        <end position="99"/>
    </location>
</feature>
<protein>
    <submittedName>
        <fullName evidence="3">Peptidoglycan-binding domain-containing protein</fullName>
    </submittedName>
</protein>
<feature type="compositionally biased region" description="Pro residues" evidence="1">
    <location>
        <begin position="7"/>
        <end position="24"/>
    </location>
</feature>
<feature type="region of interest" description="Disordered" evidence="1">
    <location>
        <begin position="1"/>
        <end position="28"/>
    </location>
</feature>
<dbReference type="InterPro" id="IPR036365">
    <property type="entry name" value="PGBD-like_sf"/>
</dbReference>
<name>A0ABU2NMG6_9ACTN</name>
<keyword evidence="4" id="KW-1185">Reference proteome</keyword>
<gene>
    <name evidence="3" type="ORF">RM572_05185</name>
</gene>
<proteinExistence type="predicted"/>
<dbReference type="EMBL" id="JAVREQ010000002">
    <property type="protein sequence ID" value="MDT0378170.1"/>
    <property type="molecule type" value="Genomic_DNA"/>
</dbReference>
<dbReference type="RefSeq" id="WP_311672063.1">
    <property type="nucleotide sequence ID" value="NZ_JAVREQ010000002.1"/>
</dbReference>
<dbReference type="InterPro" id="IPR036366">
    <property type="entry name" value="PGBDSf"/>
</dbReference>
<organism evidence="3 4">
    <name type="scientific">Streptomyces hazeniae</name>
    <dbReference type="NCBI Taxonomy" id="3075538"/>
    <lineage>
        <taxon>Bacteria</taxon>
        <taxon>Bacillati</taxon>
        <taxon>Actinomycetota</taxon>
        <taxon>Actinomycetes</taxon>
        <taxon>Kitasatosporales</taxon>
        <taxon>Streptomycetaceae</taxon>
        <taxon>Streptomyces</taxon>
    </lineage>
</organism>
<dbReference type="SUPFAM" id="SSF47090">
    <property type="entry name" value="PGBD-like"/>
    <property type="match status" value="1"/>
</dbReference>
<dbReference type="Gene3D" id="1.10.101.10">
    <property type="entry name" value="PGBD-like superfamily/PGBD"/>
    <property type="match status" value="1"/>
</dbReference>
<accession>A0ABU2NMG6</accession>
<dbReference type="InterPro" id="IPR002477">
    <property type="entry name" value="Peptidoglycan-bd-like"/>
</dbReference>
<evidence type="ECO:0000256" key="1">
    <source>
        <dbReference type="SAM" id="MobiDB-lite"/>
    </source>
</evidence>
<dbReference type="Pfam" id="PF01471">
    <property type="entry name" value="PG_binding_1"/>
    <property type="match status" value="1"/>
</dbReference>
<comment type="caution">
    <text evidence="3">The sequence shown here is derived from an EMBL/GenBank/DDBJ whole genome shotgun (WGS) entry which is preliminary data.</text>
</comment>